<evidence type="ECO:0000256" key="4">
    <source>
        <dbReference type="ARBA" id="ARBA00022840"/>
    </source>
</evidence>
<dbReference type="NCBIfam" id="TIGR01494">
    <property type="entry name" value="ATPase_P-type"/>
    <property type="match status" value="2"/>
</dbReference>
<dbReference type="GO" id="GO:0005886">
    <property type="term" value="C:plasma membrane"/>
    <property type="evidence" value="ECO:0007669"/>
    <property type="project" value="UniProtKB-SubCell"/>
</dbReference>
<keyword evidence="5" id="KW-1278">Translocase</keyword>
<feature type="region of interest" description="Disordered" evidence="9">
    <location>
        <begin position="29"/>
        <end position="82"/>
    </location>
</feature>
<dbReference type="SUPFAM" id="SSF81653">
    <property type="entry name" value="Calcium ATPase, transduction domain A"/>
    <property type="match status" value="1"/>
</dbReference>
<dbReference type="SUPFAM" id="SSF55008">
    <property type="entry name" value="HMA, heavy metal-associated domain"/>
    <property type="match status" value="1"/>
</dbReference>
<dbReference type="Gene3D" id="2.70.150.10">
    <property type="entry name" value="Calcium-transporting ATPase, cytoplasmic transduction domain A"/>
    <property type="match status" value="1"/>
</dbReference>
<accession>A0A8J3EU12</accession>
<dbReference type="Proteomes" id="UP000650511">
    <property type="component" value="Unassembled WGS sequence"/>
</dbReference>
<evidence type="ECO:0000256" key="2">
    <source>
        <dbReference type="ARBA" id="ARBA00022692"/>
    </source>
</evidence>
<organism evidence="11 12">
    <name type="scientific">Egicoccus halophilus</name>
    <dbReference type="NCBI Taxonomy" id="1670830"/>
    <lineage>
        <taxon>Bacteria</taxon>
        <taxon>Bacillati</taxon>
        <taxon>Actinomycetota</taxon>
        <taxon>Nitriliruptoria</taxon>
        <taxon>Egicoccales</taxon>
        <taxon>Egicoccaceae</taxon>
        <taxon>Egicoccus</taxon>
    </lineage>
</organism>
<evidence type="ECO:0000256" key="6">
    <source>
        <dbReference type="ARBA" id="ARBA00022989"/>
    </source>
</evidence>
<comment type="catalytic activity">
    <reaction evidence="8">
        <text>ATP + H2O = ADP + phosphate + H(+)</text>
        <dbReference type="Rhea" id="RHEA:13065"/>
        <dbReference type="ChEBI" id="CHEBI:15377"/>
        <dbReference type="ChEBI" id="CHEBI:15378"/>
        <dbReference type="ChEBI" id="CHEBI:30616"/>
        <dbReference type="ChEBI" id="CHEBI:43474"/>
        <dbReference type="ChEBI" id="CHEBI:456216"/>
    </reaction>
</comment>
<evidence type="ECO:0000256" key="7">
    <source>
        <dbReference type="ARBA" id="ARBA00023136"/>
    </source>
</evidence>
<dbReference type="SFLD" id="SFLDG00002">
    <property type="entry name" value="C1.7:_P-type_atpase_like"/>
    <property type="match status" value="1"/>
</dbReference>
<dbReference type="RefSeq" id="WP_130649548.1">
    <property type="nucleotide sequence ID" value="NZ_BMHA01000004.1"/>
</dbReference>
<dbReference type="PROSITE" id="PS00154">
    <property type="entry name" value="ATPASE_E1_E2"/>
    <property type="match status" value="1"/>
</dbReference>
<dbReference type="GO" id="GO:0005524">
    <property type="term" value="F:ATP binding"/>
    <property type="evidence" value="ECO:0007669"/>
    <property type="project" value="UniProtKB-KW"/>
</dbReference>
<dbReference type="PRINTS" id="PR00119">
    <property type="entry name" value="CATATPASE"/>
</dbReference>
<keyword evidence="4" id="KW-0067">ATP-binding</keyword>
<dbReference type="InterPro" id="IPR036412">
    <property type="entry name" value="HAD-like_sf"/>
</dbReference>
<dbReference type="InterPro" id="IPR018303">
    <property type="entry name" value="ATPase_P-typ_P_site"/>
</dbReference>
<dbReference type="SUPFAM" id="SSF81660">
    <property type="entry name" value="Metal cation-transporting ATPase, ATP-binding domain N"/>
    <property type="match status" value="1"/>
</dbReference>
<feature type="compositionally biased region" description="Gly residues" evidence="9">
    <location>
        <begin position="1614"/>
        <end position="1628"/>
    </location>
</feature>
<comment type="caution">
    <text evidence="11">The sequence shown here is derived from an EMBL/GenBank/DDBJ whole genome shotgun (WGS) entry which is preliminary data.</text>
</comment>
<proteinExistence type="predicted"/>
<dbReference type="InterPro" id="IPR036163">
    <property type="entry name" value="HMA_dom_sf"/>
</dbReference>
<evidence type="ECO:0000313" key="11">
    <source>
        <dbReference type="EMBL" id="GGI04985.1"/>
    </source>
</evidence>
<dbReference type="GO" id="GO:0016887">
    <property type="term" value="F:ATP hydrolysis activity"/>
    <property type="evidence" value="ECO:0007669"/>
    <property type="project" value="InterPro"/>
</dbReference>
<comment type="subcellular location">
    <subcellularLocation>
        <location evidence="1">Cell membrane</location>
        <topology evidence="1">Multi-pass membrane protein</topology>
    </subcellularLocation>
</comment>
<keyword evidence="3" id="KW-0547">Nucleotide-binding</keyword>
<dbReference type="SFLD" id="SFLDF00027">
    <property type="entry name" value="p-type_atpase"/>
    <property type="match status" value="1"/>
</dbReference>
<evidence type="ECO:0000256" key="1">
    <source>
        <dbReference type="ARBA" id="ARBA00004651"/>
    </source>
</evidence>
<dbReference type="Gene3D" id="1.20.1110.10">
    <property type="entry name" value="Calcium-transporting ATPase, transmembrane domain"/>
    <property type="match status" value="2"/>
</dbReference>
<gene>
    <name evidence="11" type="ORF">GCM10011354_11820</name>
</gene>
<dbReference type="InterPro" id="IPR008250">
    <property type="entry name" value="ATPase_P-typ_transduc_dom_A_sf"/>
</dbReference>
<dbReference type="EMBL" id="BMHA01000004">
    <property type="protein sequence ID" value="GGI04985.1"/>
    <property type="molecule type" value="Genomic_DNA"/>
</dbReference>
<dbReference type="Gene3D" id="3.40.50.1000">
    <property type="entry name" value="HAD superfamily/HAD-like"/>
    <property type="match status" value="2"/>
</dbReference>
<evidence type="ECO:0000313" key="12">
    <source>
        <dbReference type="Proteomes" id="UP000650511"/>
    </source>
</evidence>
<keyword evidence="12" id="KW-1185">Reference proteome</keyword>
<dbReference type="InterPro" id="IPR006068">
    <property type="entry name" value="ATPase_P-typ_cation-transptr_C"/>
</dbReference>
<feature type="compositionally biased region" description="Basic and acidic residues" evidence="9">
    <location>
        <begin position="259"/>
        <end position="268"/>
    </location>
</feature>
<dbReference type="PANTHER" id="PTHR42861">
    <property type="entry name" value="CALCIUM-TRANSPORTING ATPASE"/>
    <property type="match status" value="1"/>
</dbReference>
<dbReference type="SUPFAM" id="SSF56784">
    <property type="entry name" value="HAD-like"/>
    <property type="match status" value="1"/>
</dbReference>
<dbReference type="InterPro" id="IPR023299">
    <property type="entry name" value="ATPase_P-typ_cyto_dom_N"/>
</dbReference>
<dbReference type="Pfam" id="PF13246">
    <property type="entry name" value="Cation_ATPase"/>
    <property type="match status" value="1"/>
</dbReference>
<dbReference type="SUPFAM" id="SSF81665">
    <property type="entry name" value="Calcium ATPase, transmembrane domain M"/>
    <property type="match status" value="1"/>
</dbReference>
<evidence type="ECO:0000256" key="8">
    <source>
        <dbReference type="ARBA" id="ARBA00049360"/>
    </source>
</evidence>
<dbReference type="OrthoDB" id="9814270at2"/>
<evidence type="ECO:0000256" key="5">
    <source>
        <dbReference type="ARBA" id="ARBA00022967"/>
    </source>
</evidence>
<evidence type="ECO:0000256" key="3">
    <source>
        <dbReference type="ARBA" id="ARBA00022741"/>
    </source>
</evidence>
<dbReference type="Pfam" id="PF00689">
    <property type="entry name" value="Cation_ATPase_C"/>
    <property type="match status" value="1"/>
</dbReference>
<keyword evidence="6" id="KW-1133">Transmembrane helix</keyword>
<name>A0A8J3EU12_9ACTN</name>
<dbReference type="GO" id="GO:0046872">
    <property type="term" value="F:metal ion binding"/>
    <property type="evidence" value="ECO:0007669"/>
    <property type="project" value="InterPro"/>
</dbReference>
<keyword evidence="7" id="KW-0472">Membrane</keyword>
<reference evidence="11" key="1">
    <citation type="journal article" date="2014" name="Int. J. Syst. Evol. Microbiol.">
        <title>Complete genome sequence of Corynebacterium casei LMG S-19264T (=DSM 44701T), isolated from a smear-ripened cheese.</title>
        <authorList>
            <consortium name="US DOE Joint Genome Institute (JGI-PGF)"/>
            <person name="Walter F."/>
            <person name="Albersmeier A."/>
            <person name="Kalinowski J."/>
            <person name="Ruckert C."/>
        </authorList>
    </citation>
    <scope>NUCLEOTIDE SEQUENCE</scope>
    <source>
        <strain evidence="11">CGMCC 1.14988</strain>
    </source>
</reference>
<reference evidence="11" key="2">
    <citation type="submission" date="2020-09" db="EMBL/GenBank/DDBJ databases">
        <authorList>
            <person name="Sun Q."/>
            <person name="Zhou Y."/>
        </authorList>
    </citation>
    <scope>NUCLEOTIDE SEQUENCE</scope>
    <source>
        <strain evidence="11">CGMCC 1.14988</strain>
    </source>
</reference>
<dbReference type="InterPro" id="IPR004014">
    <property type="entry name" value="ATPase_P-typ_cation-transptr_N"/>
</dbReference>
<dbReference type="InterPro" id="IPR059000">
    <property type="entry name" value="ATPase_P-type_domA"/>
</dbReference>
<dbReference type="PRINTS" id="PR00120">
    <property type="entry name" value="HATPASE"/>
</dbReference>
<dbReference type="InterPro" id="IPR044492">
    <property type="entry name" value="P_typ_ATPase_HD_dom"/>
</dbReference>
<evidence type="ECO:0000256" key="9">
    <source>
        <dbReference type="SAM" id="MobiDB-lite"/>
    </source>
</evidence>
<dbReference type="SFLD" id="SFLDS00003">
    <property type="entry name" value="Haloacid_Dehalogenase"/>
    <property type="match status" value="1"/>
</dbReference>
<dbReference type="InterPro" id="IPR023214">
    <property type="entry name" value="HAD_sf"/>
</dbReference>
<dbReference type="InterPro" id="IPR023298">
    <property type="entry name" value="ATPase_P-typ_TM_dom_sf"/>
</dbReference>
<feature type="domain" description="Cation-transporting P-type ATPase N-terminal" evidence="10">
    <location>
        <begin position="764"/>
        <end position="834"/>
    </location>
</feature>
<sequence>MVLGPLRQAASLTWSVATMPARIAGEAFAPETGGAVEPTGADDRAGDTVPVGGNGNGAGPASDAAPASTTNGDEQRHVDPGSLFDVDPGSLFDVDLGSLFDVDLGSLFDVDLGSLFDVDLPAWFDEHTAMPDLHLDEMRGFFEDGAEWVGDAVGEGVELVGDAFGMHRRVWEDEDHDHAQIEVHGLCDPSAVGYRRRLATALSRLDDVRWAEVNAITGRVAVAFDGGQPTLQTLVDLIESVEDAHGVRRGPTTSAAWDTSDRAEHPSDDEPVHRVLAIMAGDALAVGWSLAARLARVRRLPVEIGGLVAVVDNNPWLRLQAERVLGRRVTALVLPLGSAVASGLSQGSLGALLDLAHQATVLGEVRARRHVWHQREPEFYAIHSDEPIEPPDLEPRPVRLPDGPVELAGRRLGQLSMAGFGGTLLATRDPRRAADAFLVATPKAARLGREGFAAHLGRTLAYRGIVPLDASALRRLDRVDTVVLDADVVRRPRWEVRGACTPSGEGVPLELRDRAERLLDADDVEADRRRSGWRLAPLAAVEADADVHVPRGTKARGREITARGGRVLGLVSDGQVVAVVDVVDQLDAGLDAVVDAVRAAGHRLYVAGRAGRVADRIDADGTLPGGRALGEAVRELQADGAVVLVIGRQGHRGLAAADVGVGVVSDTGRPSWGADLILGRELADAATLVQATTVAREVSQRSARFAVGGSALGALVAGTGPREAAGSRGLAMVNGAAAAALAAGTWAAVRLAHRPRPYVPDRVRWHTLTADRALELLDSDAEQGLSVQEARQRRTVSAAGGAEVSPGEPFLAELANPLNPILGVGAGLSATTGSMTDAGLVVGLIGINSLVGGLQRLRADRTVRGLLERDVEEVTVVRDGREHRVREDRLVRGDVIVLHAGDAVPADARVLAGDGCEVDESSLTGESLPVVKSAEPCPEAAIGDRACMLYEDTTISSGTVRAVVVATGEHTEVARSLALAGPPPPTGVELRLEELTKRLLPAALATAAGTAGVGLLRRWPLRDVASTATSLAIASVPEGLPFVATAGQLAGARRLAANNAVVRNPRTVEALGRIDTLCVDKTGTLTEGRVRFTGVSDGRRTVHRRETDDPLLHRILAAGLRASASRDAEGNGVDETDEALHVAADRLGVTPADGRPGWQVVADLPFDSSRGVHAVLGRERRQHYLVVKGAPEVVLEACTTWRNEGGEDVALDDDARTEVLASVDALAGRGHRLLAVAEREASSRPELEEERLERLRLIGLIALADPVRETAAQAVQGIAEAGVRTIMVTGDHPETALHIAAELGLPGERALTGADLDELDDEALAAALDEVAVVARVTPAHKLRVVQTLQGNGHVVAMTGDGANDAAAIRLAEVGVALGERSSPAARDAADIVVTDDRIETLIDAIAEGRALWGSVREALAVLVGGNLGEIGFTSIASLFSRSAPLDPRQFLLVNLFTDLAPAVAIAVRPPEDVSTETLLKEGPEASLGSALRRDVAIRGTATALGASAAWAAAKTTGTARRASTVGLVALVGTQLGQTVAAGGWKRPTTLLTGLGSAAGLAAVVQTPGVSQFFGCRPLGPLGWAQATTAAAVATAGSQLASRVVERSTPGDGSAVGVGSGGDADGDA</sequence>
<feature type="region of interest" description="Disordered" evidence="9">
    <location>
        <begin position="1606"/>
        <end position="1628"/>
    </location>
</feature>
<keyword evidence="2" id="KW-0812">Transmembrane</keyword>
<protein>
    <recommendedName>
        <fullName evidence="10">Cation-transporting P-type ATPase N-terminal domain-containing protein</fullName>
    </recommendedName>
</protein>
<feature type="region of interest" description="Disordered" evidence="9">
    <location>
        <begin position="248"/>
        <end position="268"/>
    </location>
</feature>
<dbReference type="Pfam" id="PF00122">
    <property type="entry name" value="E1-E2_ATPase"/>
    <property type="match status" value="1"/>
</dbReference>
<dbReference type="SMART" id="SM00831">
    <property type="entry name" value="Cation_ATPase_N"/>
    <property type="match status" value="1"/>
</dbReference>
<dbReference type="Gene3D" id="3.40.1110.10">
    <property type="entry name" value="Calcium-transporting ATPase, cytoplasmic domain N"/>
    <property type="match status" value="1"/>
</dbReference>
<feature type="compositionally biased region" description="Low complexity" evidence="9">
    <location>
        <begin position="59"/>
        <end position="68"/>
    </location>
</feature>
<evidence type="ECO:0000259" key="10">
    <source>
        <dbReference type="SMART" id="SM00831"/>
    </source>
</evidence>
<dbReference type="InterPro" id="IPR001757">
    <property type="entry name" value="P_typ_ATPase"/>
</dbReference>